<dbReference type="GO" id="GO:0031167">
    <property type="term" value="P:rRNA methylation"/>
    <property type="evidence" value="ECO:0007669"/>
    <property type="project" value="InterPro"/>
</dbReference>
<keyword evidence="2 3" id="KW-0808">Transferase</keyword>
<dbReference type="InterPro" id="IPR029063">
    <property type="entry name" value="SAM-dependent_MTases_sf"/>
</dbReference>
<name>A0A2T0LF83_9BACL</name>
<evidence type="ECO:0000313" key="3">
    <source>
        <dbReference type="EMBL" id="PRX40860.1"/>
    </source>
</evidence>
<dbReference type="OrthoDB" id="9803017at2"/>
<keyword evidence="1 3" id="KW-0489">Methyltransferase</keyword>
<dbReference type="SUPFAM" id="SSF53335">
    <property type="entry name" value="S-adenosyl-L-methionine-dependent methyltransferases"/>
    <property type="match status" value="1"/>
</dbReference>
<evidence type="ECO:0000256" key="1">
    <source>
        <dbReference type="ARBA" id="ARBA00022603"/>
    </source>
</evidence>
<dbReference type="NCBIfam" id="TIGR00095">
    <property type="entry name" value="16S rRNA (guanine(966)-N(2))-methyltransferase RsmD"/>
    <property type="match status" value="1"/>
</dbReference>
<dbReference type="EMBL" id="PVNE01000010">
    <property type="protein sequence ID" value="PRX40860.1"/>
    <property type="molecule type" value="Genomic_DNA"/>
</dbReference>
<organism evidence="3 4">
    <name type="scientific">Planifilum fimeticola</name>
    <dbReference type="NCBI Taxonomy" id="201975"/>
    <lineage>
        <taxon>Bacteria</taxon>
        <taxon>Bacillati</taxon>
        <taxon>Bacillota</taxon>
        <taxon>Bacilli</taxon>
        <taxon>Bacillales</taxon>
        <taxon>Thermoactinomycetaceae</taxon>
        <taxon>Planifilum</taxon>
    </lineage>
</organism>
<dbReference type="Pfam" id="PF03602">
    <property type="entry name" value="Cons_hypoth95"/>
    <property type="match status" value="1"/>
</dbReference>
<dbReference type="AlphaFoldDB" id="A0A2T0LF83"/>
<dbReference type="PROSITE" id="PS00092">
    <property type="entry name" value="N6_MTASE"/>
    <property type="match status" value="1"/>
</dbReference>
<dbReference type="PANTHER" id="PTHR43542">
    <property type="entry name" value="METHYLTRANSFERASE"/>
    <property type="match status" value="1"/>
</dbReference>
<evidence type="ECO:0000256" key="2">
    <source>
        <dbReference type="ARBA" id="ARBA00022679"/>
    </source>
</evidence>
<reference evidence="3 4" key="1">
    <citation type="submission" date="2018-03" db="EMBL/GenBank/DDBJ databases">
        <title>Genomic Encyclopedia of Archaeal and Bacterial Type Strains, Phase II (KMG-II): from individual species to whole genera.</title>
        <authorList>
            <person name="Goeker M."/>
        </authorList>
    </citation>
    <scope>NUCLEOTIDE SEQUENCE [LARGE SCALE GENOMIC DNA]</scope>
    <source>
        <strain evidence="3 4">DSM 44946</strain>
    </source>
</reference>
<dbReference type="PIRSF" id="PIRSF004553">
    <property type="entry name" value="CHP00095"/>
    <property type="match status" value="1"/>
</dbReference>
<dbReference type="Gene3D" id="3.40.50.150">
    <property type="entry name" value="Vaccinia Virus protein VP39"/>
    <property type="match status" value="1"/>
</dbReference>
<dbReference type="GO" id="GO:0008168">
    <property type="term" value="F:methyltransferase activity"/>
    <property type="evidence" value="ECO:0007669"/>
    <property type="project" value="UniProtKB-KW"/>
</dbReference>
<dbReference type="RefSeq" id="WP_106344973.1">
    <property type="nucleotide sequence ID" value="NZ_PVNE01000010.1"/>
</dbReference>
<proteinExistence type="predicted"/>
<accession>A0A2T0LF83</accession>
<protein>
    <submittedName>
        <fullName evidence="3">16S rRNA (Guanine(966)-N(2))-methyltransferase RsmD</fullName>
    </submittedName>
</protein>
<keyword evidence="4" id="KW-1185">Reference proteome</keyword>
<dbReference type="GO" id="GO:0003676">
    <property type="term" value="F:nucleic acid binding"/>
    <property type="evidence" value="ECO:0007669"/>
    <property type="project" value="InterPro"/>
</dbReference>
<gene>
    <name evidence="3" type="ORF">CLV97_11052</name>
</gene>
<dbReference type="PANTHER" id="PTHR43542:SF1">
    <property type="entry name" value="METHYLTRANSFERASE"/>
    <property type="match status" value="1"/>
</dbReference>
<dbReference type="InterPro" id="IPR002052">
    <property type="entry name" value="DNA_methylase_N6_adenine_CS"/>
</dbReference>
<evidence type="ECO:0000313" key="4">
    <source>
        <dbReference type="Proteomes" id="UP000237797"/>
    </source>
</evidence>
<sequence length="186" mass="20755">MRVIAGSARGIRLKMVPGNHVRPTSDRVKETLFQVIGPYFDGGWALDLFAGTGSLGIEALSRGCDRVVFVDRSRASVYTIKDNLQKTGFIKRSEVLREDVRSALRKLARRETRFRLVFLDPPYRENLLMPVLEKIAAAPLLGEGGVVVAEHDFRHPPPDRVATLTAYRRMTFGDAAITLYAPDADE</sequence>
<dbReference type="CDD" id="cd02440">
    <property type="entry name" value="AdoMet_MTases"/>
    <property type="match status" value="1"/>
</dbReference>
<comment type="caution">
    <text evidence="3">The sequence shown here is derived from an EMBL/GenBank/DDBJ whole genome shotgun (WGS) entry which is preliminary data.</text>
</comment>
<dbReference type="Proteomes" id="UP000237797">
    <property type="component" value="Unassembled WGS sequence"/>
</dbReference>
<dbReference type="InterPro" id="IPR004398">
    <property type="entry name" value="RNA_MeTrfase_RsmD"/>
</dbReference>